<feature type="domain" description="EF-hand" evidence="6">
    <location>
        <begin position="595"/>
        <end position="630"/>
    </location>
</feature>
<dbReference type="Gene3D" id="1.10.238.10">
    <property type="entry name" value="EF-hand"/>
    <property type="match status" value="2"/>
</dbReference>
<evidence type="ECO:0000259" key="6">
    <source>
        <dbReference type="PROSITE" id="PS50222"/>
    </source>
</evidence>
<comment type="caution">
    <text evidence="7">The sequence shown here is derived from an EMBL/GenBank/DDBJ whole genome shotgun (WGS) entry which is preliminary data.</text>
</comment>
<dbReference type="InterPro" id="IPR018247">
    <property type="entry name" value="EF_Hand_1_Ca_BS"/>
</dbReference>
<dbReference type="InterPro" id="IPR001715">
    <property type="entry name" value="CH_dom"/>
</dbReference>
<comment type="similarity">
    <text evidence="1">Belongs to the alpha-actinin family.</text>
</comment>
<dbReference type="AlphaFoldDB" id="A0A427Y590"/>
<dbReference type="PROSITE" id="PS00018">
    <property type="entry name" value="EF_HAND_1"/>
    <property type="match status" value="1"/>
</dbReference>
<dbReference type="Pfam" id="PF08726">
    <property type="entry name" value="EFhand_Ca_insen"/>
    <property type="match status" value="1"/>
</dbReference>
<dbReference type="SMART" id="SM01184">
    <property type="entry name" value="efhand_Ca_insen"/>
    <property type="match status" value="1"/>
</dbReference>
<dbReference type="EMBL" id="RSCE01000002">
    <property type="protein sequence ID" value="RSH86253.1"/>
    <property type="molecule type" value="Genomic_DNA"/>
</dbReference>
<name>A0A427Y590_9TREE</name>
<dbReference type="SUPFAM" id="SSF46966">
    <property type="entry name" value="Spectrin repeat"/>
    <property type="match status" value="1"/>
</dbReference>
<gene>
    <name evidence="7" type="ORF">EHS24_004491</name>
</gene>
<sequence>MPLTLSTPSTPGGFATPTAPTYGYGYMPSSPSPATPVTPAPMLNMRTGALERTRSVGHLRDKGGHGTSSRPASVCAPPGALLANSHAHGHARGQSYSAGMSLPVMPPAPPLGSELAWTEIQSRTFCKWLNTKLESRGFEPMTSLAKDFADGVKLIQLLEIMSETSLGRYNSKPKMRVQKAENASKALQFIRERGVKLTNIGPEDIVDGNLKLILGMIWTLILRFTIAGITEEGLSARDGLLLWCQRKTTPYSDVDVQNFKQSFSDGLAFCALIHRHRPELIDYDSLDKSDRRGNTALAFKVAEESLGIPRLLEVSDICDVKVPDERSVMTYVAEFFHKFSSEDKAETGARRVEKFAEVMQSILSTRTDFERRMDALLNSLRQTRAAWAAADRPTSYPDAIAHKTDFAEWKKTSKRSWVRERQELTQLYSNIQTKLRTYSLRSWEPREGLRLEDLESSWAELSTAEVSRSRAINARIREIKEDLRKEFARLAESFIDRVKRIEQAIGSLSGPLQDQKQALLSLSAELPALRTALTNDIAAANHNCVEAKVDENDYTVFTYDDLEFELEIAEGGMRKKIGFVDNQMVSATHTNITPAKLEEFESTFKHFDKDGTNVLTVYEMHSALASLGIVYPDEEVEAIYYQLESQFGALTYEAWLTLLVEITKDDASSADQLREAFRDLAGDKGHVTQQDLKFANLSPEAVRFLSEVMPAVEVEDQAEGLAGSGTSTGFDYHVFLEQSFGRMV</sequence>
<evidence type="ECO:0000256" key="3">
    <source>
        <dbReference type="ARBA" id="ARBA00022837"/>
    </source>
</evidence>
<evidence type="ECO:0000313" key="8">
    <source>
        <dbReference type="Proteomes" id="UP000279236"/>
    </source>
</evidence>
<keyword evidence="8" id="KW-1185">Reference proteome</keyword>
<feature type="domain" description="Calponin-homology (CH)" evidence="5">
    <location>
        <begin position="119"/>
        <end position="225"/>
    </location>
</feature>
<dbReference type="PROSITE" id="PS00020">
    <property type="entry name" value="ACTININ_2"/>
    <property type="match status" value="1"/>
</dbReference>
<dbReference type="InterPro" id="IPR036872">
    <property type="entry name" value="CH_dom_sf"/>
</dbReference>
<keyword evidence="2" id="KW-0677">Repeat</keyword>
<dbReference type="InterPro" id="IPR011992">
    <property type="entry name" value="EF-hand-dom_pair"/>
</dbReference>
<dbReference type="PROSITE" id="PS00019">
    <property type="entry name" value="ACTININ_1"/>
    <property type="match status" value="1"/>
</dbReference>
<dbReference type="PROSITE" id="PS50222">
    <property type="entry name" value="EF_HAND_2"/>
    <property type="match status" value="1"/>
</dbReference>
<reference evidence="7 8" key="1">
    <citation type="submission" date="2018-11" db="EMBL/GenBank/DDBJ databases">
        <title>Genome sequence of Apiotrichum porosum DSM 27194.</title>
        <authorList>
            <person name="Aliyu H."/>
            <person name="Gorte O."/>
            <person name="Ochsenreither K."/>
        </authorList>
    </citation>
    <scope>NUCLEOTIDE SEQUENCE [LARGE SCALE GENOMIC DNA]</scope>
    <source>
        <strain evidence="7 8">DSM 27194</strain>
    </source>
</reference>
<dbReference type="CDD" id="cd00051">
    <property type="entry name" value="EFh"/>
    <property type="match status" value="1"/>
</dbReference>
<dbReference type="SMART" id="SM00033">
    <property type="entry name" value="CH"/>
    <property type="match status" value="2"/>
</dbReference>
<dbReference type="Proteomes" id="UP000279236">
    <property type="component" value="Unassembled WGS sequence"/>
</dbReference>
<evidence type="ECO:0000256" key="2">
    <source>
        <dbReference type="ARBA" id="ARBA00022737"/>
    </source>
</evidence>
<dbReference type="OrthoDB" id="10017054at2759"/>
<evidence type="ECO:0000256" key="1">
    <source>
        <dbReference type="ARBA" id="ARBA00010255"/>
    </source>
</evidence>
<dbReference type="Gene3D" id="1.20.58.60">
    <property type="match status" value="2"/>
</dbReference>
<dbReference type="FunFam" id="1.10.418.10:FF:000077">
    <property type="entry name" value="Related to alpha-actinin"/>
    <property type="match status" value="1"/>
</dbReference>
<dbReference type="SUPFAM" id="SSF47473">
    <property type="entry name" value="EF-hand"/>
    <property type="match status" value="1"/>
</dbReference>
<protein>
    <submittedName>
        <fullName evidence="7">Uncharacterized protein</fullName>
    </submittedName>
</protein>
<dbReference type="InterPro" id="IPR001589">
    <property type="entry name" value="Actinin_actin-bd_CS"/>
</dbReference>
<proteinExistence type="inferred from homology"/>
<dbReference type="FunFam" id="1.10.418.10:FF:000001">
    <property type="entry name" value="Actinin alpha 1"/>
    <property type="match status" value="1"/>
</dbReference>
<evidence type="ECO:0000256" key="4">
    <source>
        <dbReference type="ARBA" id="ARBA00023203"/>
    </source>
</evidence>
<dbReference type="CDD" id="cd21216">
    <property type="entry name" value="CH_ACTN_rpt2"/>
    <property type="match status" value="1"/>
</dbReference>
<dbReference type="PANTHER" id="PTHR11915">
    <property type="entry name" value="SPECTRIN/FILAMIN RELATED CYTOSKELETAL PROTEIN"/>
    <property type="match status" value="1"/>
</dbReference>
<dbReference type="Gene3D" id="1.10.418.10">
    <property type="entry name" value="Calponin-like domain"/>
    <property type="match status" value="2"/>
</dbReference>
<dbReference type="GO" id="GO:0003779">
    <property type="term" value="F:actin binding"/>
    <property type="evidence" value="ECO:0007669"/>
    <property type="project" value="UniProtKB-KW"/>
</dbReference>
<dbReference type="CDD" id="cd21215">
    <property type="entry name" value="CH_SpAIN1-like_rpt1"/>
    <property type="match status" value="1"/>
</dbReference>
<dbReference type="InterPro" id="IPR014837">
    <property type="entry name" value="EF-hand_Ca_insen"/>
</dbReference>
<dbReference type="Pfam" id="PF00307">
    <property type="entry name" value="CH"/>
    <property type="match status" value="2"/>
</dbReference>
<feature type="domain" description="Calponin-homology (CH)" evidence="5">
    <location>
        <begin position="234"/>
        <end position="340"/>
    </location>
</feature>
<dbReference type="STRING" id="105984.A0A427Y590"/>
<accession>A0A427Y590</accession>
<dbReference type="GeneID" id="39589034"/>
<dbReference type="GO" id="GO:0005509">
    <property type="term" value="F:calcium ion binding"/>
    <property type="evidence" value="ECO:0007669"/>
    <property type="project" value="InterPro"/>
</dbReference>
<evidence type="ECO:0000259" key="5">
    <source>
        <dbReference type="PROSITE" id="PS50021"/>
    </source>
</evidence>
<keyword evidence="3" id="KW-0106">Calcium</keyword>
<dbReference type="RefSeq" id="XP_028479038.1">
    <property type="nucleotide sequence ID" value="XM_028620066.1"/>
</dbReference>
<organism evidence="7 8">
    <name type="scientific">Apiotrichum porosum</name>
    <dbReference type="NCBI Taxonomy" id="105984"/>
    <lineage>
        <taxon>Eukaryota</taxon>
        <taxon>Fungi</taxon>
        <taxon>Dikarya</taxon>
        <taxon>Basidiomycota</taxon>
        <taxon>Agaricomycotina</taxon>
        <taxon>Tremellomycetes</taxon>
        <taxon>Trichosporonales</taxon>
        <taxon>Trichosporonaceae</taxon>
        <taxon>Apiotrichum</taxon>
    </lineage>
</organism>
<evidence type="ECO:0000313" key="7">
    <source>
        <dbReference type="EMBL" id="RSH86253.1"/>
    </source>
</evidence>
<dbReference type="InterPro" id="IPR002048">
    <property type="entry name" value="EF_hand_dom"/>
</dbReference>
<keyword evidence="4" id="KW-0009">Actin-binding</keyword>
<dbReference type="SUPFAM" id="SSF47576">
    <property type="entry name" value="Calponin-homology domain, CH-domain"/>
    <property type="match status" value="1"/>
</dbReference>
<dbReference type="PROSITE" id="PS50021">
    <property type="entry name" value="CH"/>
    <property type="match status" value="2"/>
</dbReference>